<feature type="transmembrane region" description="Helical" evidence="1">
    <location>
        <begin position="97"/>
        <end position="116"/>
    </location>
</feature>
<accession>A0AA39RVD7</accession>
<reference evidence="2" key="1">
    <citation type="journal article" date="2022" name="Plant J.">
        <title>Strategies of tolerance reflected in two North American maple genomes.</title>
        <authorList>
            <person name="McEvoy S.L."/>
            <person name="Sezen U.U."/>
            <person name="Trouern-Trend A."/>
            <person name="McMahon S.M."/>
            <person name="Schaberg P.G."/>
            <person name="Yang J."/>
            <person name="Wegrzyn J.L."/>
            <person name="Swenson N.G."/>
        </authorList>
    </citation>
    <scope>NUCLEOTIDE SEQUENCE</scope>
    <source>
        <strain evidence="2">NS2018</strain>
    </source>
</reference>
<keyword evidence="1" id="KW-0812">Transmembrane</keyword>
<evidence type="ECO:0000313" key="2">
    <source>
        <dbReference type="EMBL" id="KAK0578625.1"/>
    </source>
</evidence>
<comment type="caution">
    <text evidence="2">The sequence shown here is derived from an EMBL/GenBank/DDBJ whole genome shotgun (WGS) entry which is preliminary data.</text>
</comment>
<dbReference type="Pfam" id="PF12056">
    <property type="entry name" value="DUF3537"/>
    <property type="match status" value="1"/>
</dbReference>
<keyword evidence="3" id="KW-1185">Reference proteome</keyword>
<dbReference type="EMBL" id="JAUESC010000385">
    <property type="protein sequence ID" value="KAK0578625.1"/>
    <property type="molecule type" value="Genomic_DNA"/>
</dbReference>
<name>A0AA39RVD7_ACESA</name>
<protein>
    <submittedName>
        <fullName evidence="2">Uncharacterized protein</fullName>
    </submittedName>
</protein>
<evidence type="ECO:0000313" key="3">
    <source>
        <dbReference type="Proteomes" id="UP001168877"/>
    </source>
</evidence>
<evidence type="ECO:0000256" key="1">
    <source>
        <dbReference type="SAM" id="Phobius"/>
    </source>
</evidence>
<dbReference type="AlphaFoldDB" id="A0AA39RVD7"/>
<keyword evidence="1" id="KW-1133">Transmembrane helix</keyword>
<dbReference type="InterPro" id="IPR021924">
    <property type="entry name" value="DUF3537"/>
</dbReference>
<organism evidence="2 3">
    <name type="scientific">Acer saccharum</name>
    <name type="common">Sugar maple</name>
    <dbReference type="NCBI Taxonomy" id="4024"/>
    <lineage>
        <taxon>Eukaryota</taxon>
        <taxon>Viridiplantae</taxon>
        <taxon>Streptophyta</taxon>
        <taxon>Embryophyta</taxon>
        <taxon>Tracheophyta</taxon>
        <taxon>Spermatophyta</taxon>
        <taxon>Magnoliopsida</taxon>
        <taxon>eudicotyledons</taxon>
        <taxon>Gunneridae</taxon>
        <taxon>Pentapetalae</taxon>
        <taxon>rosids</taxon>
        <taxon>malvids</taxon>
        <taxon>Sapindales</taxon>
        <taxon>Sapindaceae</taxon>
        <taxon>Hippocastanoideae</taxon>
        <taxon>Acereae</taxon>
        <taxon>Acer</taxon>
    </lineage>
</organism>
<proteinExistence type="predicted"/>
<keyword evidence="1" id="KW-0472">Membrane</keyword>
<reference evidence="2" key="2">
    <citation type="submission" date="2023-06" db="EMBL/GenBank/DDBJ databases">
        <authorList>
            <person name="Swenson N.G."/>
            <person name="Wegrzyn J.L."/>
            <person name="Mcevoy S.L."/>
        </authorList>
    </citation>
    <scope>NUCLEOTIDE SEQUENCE</scope>
    <source>
        <strain evidence="2">NS2018</strain>
        <tissue evidence="2">Leaf</tissue>
    </source>
</reference>
<gene>
    <name evidence="2" type="ORF">LWI29_013410</name>
</gene>
<dbReference type="Proteomes" id="UP001168877">
    <property type="component" value="Unassembled WGS sequence"/>
</dbReference>
<sequence>MADVDLEVATAAQLTKRTFKKFSFKGVDLDALLDSLLMSLSSSSLHVLTLASDLPLSCQIKHLNLASCKISLGKMAMIDEPLYPIAVLIDELKNFELVIVASQSCLAVVSLLYFSYNFRKYGNRRFLLWIAIVDNWPGFETNIFSK</sequence>